<dbReference type="Gene3D" id="3.30.420.10">
    <property type="entry name" value="Ribonuclease H-like superfamily/Ribonuclease H"/>
    <property type="match status" value="1"/>
</dbReference>
<dbReference type="EMBL" id="SNRW01002988">
    <property type="protein sequence ID" value="KAA6391120.1"/>
    <property type="molecule type" value="Genomic_DNA"/>
</dbReference>
<comment type="caution">
    <text evidence="2">The sequence shown here is derived from an EMBL/GenBank/DDBJ whole genome shotgun (WGS) entry which is preliminary data.</text>
</comment>
<evidence type="ECO:0000259" key="1">
    <source>
        <dbReference type="Pfam" id="PF03184"/>
    </source>
</evidence>
<evidence type="ECO:0000313" key="2">
    <source>
        <dbReference type="EMBL" id="KAA6391120.1"/>
    </source>
</evidence>
<name>A0A5J4W8E5_9EUKA</name>
<evidence type="ECO:0000313" key="3">
    <source>
        <dbReference type="Proteomes" id="UP000324800"/>
    </source>
</evidence>
<dbReference type="OrthoDB" id="71166at2759"/>
<organism evidence="2 3">
    <name type="scientific">Streblomastix strix</name>
    <dbReference type="NCBI Taxonomy" id="222440"/>
    <lineage>
        <taxon>Eukaryota</taxon>
        <taxon>Metamonada</taxon>
        <taxon>Preaxostyla</taxon>
        <taxon>Oxymonadida</taxon>
        <taxon>Streblomastigidae</taxon>
        <taxon>Streblomastix</taxon>
    </lineage>
</organism>
<dbReference type="Pfam" id="PF03184">
    <property type="entry name" value="DDE_1"/>
    <property type="match status" value="1"/>
</dbReference>
<reference evidence="2 3" key="1">
    <citation type="submission" date="2019-03" db="EMBL/GenBank/DDBJ databases">
        <title>Single cell metagenomics reveals metabolic interactions within the superorganism composed of flagellate Streblomastix strix and complex community of Bacteroidetes bacteria on its surface.</title>
        <authorList>
            <person name="Treitli S.C."/>
            <person name="Kolisko M."/>
            <person name="Husnik F."/>
            <person name="Keeling P."/>
            <person name="Hampl V."/>
        </authorList>
    </citation>
    <scope>NUCLEOTIDE SEQUENCE [LARGE SCALE GENOMIC DNA]</scope>
    <source>
        <strain evidence="2">ST1C</strain>
    </source>
</reference>
<feature type="domain" description="DDE-1" evidence="1">
    <location>
        <begin position="204"/>
        <end position="340"/>
    </location>
</feature>
<accession>A0A5J4W8E5</accession>
<sequence>MPKTKSKPSYNFEQCMRRLNKVTPEFDFDSINAKMRKDQPKTKRQFVRKLFLLEERKVISRLTNAEIAGIVSCNEPLVSKARNNRLATKSSRKKSMTLDSSEEEEVCEEIKQQNKDGKIVSPQTLRGIVEQKAGHSVGHSFHQSFLDRHENELEMYQAYHDTRPQPIIVPKGVADVPAHMPADRSEQRFSFLAGFDEQQLINRGLRKNFNCYYYSTENGIMTLEVFKLIVRELLVPHFQYLKNEYNLPNQRGFIISDGCKCHVNQEVLQILADNNIALITTPPNSTHYLQVLDLGVFGTYKEHFQQLRRNHHDTLAELLQLSASAYQMSVCLETLVNCWQKGGIERDTTAWPWRTKINEQKFDAIIKQCEKDNILSKQIGIRVTRKYKQYDFGVLNCDLLKDECVHFSII</sequence>
<gene>
    <name evidence="2" type="ORF">EZS28_013353</name>
</gene>
<protein>
    <recommendedName>
        <fullName evidence="1">DDE-1 domain-containing protein</fullName>
    </recommendedName>
</protein>
<dbReference type="InterPro" id="IPR036397">
    <property type="entry name" value="RNaseH_sf"/>
</dbReference>
<dbReference type="AlphaFoldDB" id="A0A5J4W8E5"/>
<proteinExistence type="predicted"/>
<dbReference type="Proteomes" id="UP000324800">
    <property type="component" value="Unassembled WGS sequence"/>
</dbReference>
<dbReference type="InterPro" id="IPR004875">
    <property type="entry name" value="DDE_SF_endonuclease_dom"/>
</dbReference>
<dbReference type="GO" id="GO:0003676">
    <property type="term" value="F:nucleic acid binding"/>
    <property type="evidence" value="ECO:0007669"/>
    <property type="project" value="InterPro"/>
</dbReference>